<protein>
    <submittedName>
        <fullName evidence="2">Uncharacterized protein</fullName>
    </submittedName>
</protein>
<keyword evidence="1" id="KW-1133">Transmembrane helix</keyword>
<dbReference type="EMBL" id="BMNK01000007">
    <property type="protein sequence ID" value="GGP09582.1"/>
    <property type="molecule type" value="Genomic_DNA"/>
</dbReference>
<accession>A0A918A7Y1</accession>
<evidence type="ECO:0000313" key="2">
    <source>
        <dbReference type="EMBL" id="GGP09582.1"/>
    </source>
</evidence>
<keyword evidence="1" id="KW-0812">Transmembrane</keyword>
<sequence>MTATLTDRYVLAMLRGVPGRQRPDLERELRASIADAIDDRLRDGADAGSAEAQVLAELGDPARLAARYTDRPLHLIGPELYLDYVRVLKALLSAVLPLLFVAAGIVRFLDGAPIGRVVGDAVVAVLVAAMHIAFWVTAVFAVVGRSPALREKVRTKWDVSALPTYRIDLVGLIGGAVVTALLACLLVLSQTVGPLTGAAGEPIGVIAPALWESGALYLGIFFAAARIGFDLLGHYVGWGMPQAVANAVLTVLFLVPVIWLTTGGLLLNDAFFAALGWPRAVISNVLVIALALMGLADTAEGFRRALRRRPTTTTSEGL</sequence>
<dbReference type="NCBIfam" id="NF038403">
    <property type="entry name" value="perm_prefix_1"/>
    <property type="match status" value="1"/>
</dbReference>
<reference evidence="2" key="1">
    <citation type="journal article" date="2014" name="Int. J. Syst. Evol. Microbiol.">
        <title>Complete genome sequence of Corynebacterium casei LMG S-19264T (=DSM 44701T), isolated from a smear-ripened cheese.</title>
        <authorList>
            <consortium name="US DOE Joint Genome Institute (JGI-PGF)"/>
            <person name="Walter F."/>
            <person name="Albersmeier A."/>
            <person name="Kalinowski J."/>
            <person name="Ruckert C."/>
        </authorList>
    </citation>
    <scope>NUCLEOTIDE SEQUENCE</scope>
    <source>
        <strain evidence="2">CGMCC 4.7430</strain>
    </source>
</reference>
<proteinExistence type="predicted"/>
<name>A0A918A7Y1_9ACTN</name>
<comment type="caution">
    <text evidence="2">The sequence shown here is derived from an EMBL/GenBank/DDBJ whole genome shotgun (WGS) entry which is preliminary data.</text>
</comment>
<reference evidence="2" key="2">
    <citation type="submission" date="2020-09" db="EMBL/GenBank/DDBJ databases">
        <authorList>
            <person name="Sun Q."/>
            <person name="Zhou Y."/>
        </authorList>
    </citation>
    <scope>NUCLEOTIDE SEQUENCE</scope>
    <source>
        <strain evidence="2">CGMCC 4.7430</strain>
    </source>
</reference>
<dbReference type="RefSeq" id="WP_189140708.1">
    <property type="nucleotide sequence ID" value="NZ_BMNK01000007.1"/>
</dbReference>
<dbReference type="InterPro" id="IPR047928">
    <property type="entry name" value="Perm_prefix_1"/>
</dbReference>
<feature type="transmembrane region" description="Helical" evidence="1">
    <location>
        <begin position="165"/>
        <end position="188"/>
    </location>
</feature>
<dbReference type="Proteomes" id="UP000660745">
    <property type="component" value="Unassembled WGS sequence"/>
</dbReference>
<feature type="transmembrane region" description="Helical" evidence="1">
    <location>
        <begin position="281"/>
        <end position="299"/>
    </location>
</feature>
<evidence type="ECO:0000313" key="3">
    <source>
        <dbReference type="Proteomes" id="UP000660745"/>
    </source>
</evidence>
<organism evidence="2 3">
    <name type="scientific">Nonomuraea glycinis</name>
    <dbReference type="NCBI Taxonomy" id="2047744"/>
    <lineage>
        <taxon>Bacteria</taxon>
        <taxon>Bacillati</taxon>
        <taxon>Actinomycetota</taxon>
        <taxon>Actinomycetes</taxon>
        <taxon>Streptosporangiales</taxon>
        <taxon>Streptosporangiaceae</taxon>
        <taxon>Nonomuraea</taxon>
    </lineage>
</organism>
<keyword evidence="3" id="KW-1185">Reference proteome</keyword>
<feature type="transmembrane region" description="Helical" evidence="1">
    <location>
        <begin position="90"/>
        <end position="109"/>
    </location>
</feature>
<feature type="transmembrane region" description="Helical" evidence="1">
    <location>
        <begin position="243"/>
        <end position="261"/>
    </location>
</feature>
<feature type="transmembrane region" description="Helical" evidence="1">
    <location>
        <begin position="121"/>
        <end position="144"/>
    </location>
</feature>
<dbReference type="AlphaFoldDB" id="A0A918A7Y1"/>
<keyword evidence="1" id="KW-0472">Membrane</keyword>
<gene>
    <name evidence="2" type="ORF">GCM10012278_45850</name>
</gene>
<dbReference type="Pfam" id="PF22564">
    <property type="entry name" value="HAAS"/>
    <property type="match status" value="1"/>
</dbReference>
<evidence type="ECO:0000256" key="1">
    <source>
        <dbReference type="SAM" id="Phobius"/>
    </source>
</evidence>